<feature type="transmembrane region" description="Helical" evidence="2">
    <location>
        <begin position="546"/>
        <end position="571"/>
    </location>
</feature>
<sequence>MYCTQCGAQIPEDSAFCTNCGAPVNPPAEQQPASASQQSPNPVPPAQGLTFQPGVAPAAPTTTAPAGPQPSASTGEFVRLLENPKLYQHAGIIAGFAMAGALIGLVILAPLTYFGAKGDATSGLPREVNAFQLILNLLVLGFGGNIHMTTSGMFSFGTSGDASLPLSLVGLLAFVGAYVGVIQIVKSDNNMRFDASTAAAKKSSYVRICTSLILAGIFSGLFITIVAAIAIMHPDNSVAFSTVSARSFFNPFFIVVAGGTLGFVTSQYSGKPLDQFVAGLKGLRFGLRTFLETTEIFFAVFTVVSIVALVVWSIAGKNGYAVLFLPLIGPFLAVGMTAIGSLGSVSFMGFTVSLFQHPEGELEISIFFIISLILVLLCTGYSAYRLAKRMAIDPQEREWKHSWKAPLYTAVLWGFLVICFAPISVSMGGFGGTILSGLAAWGTSSNYSPTASNGITPAMVLIGAVWAFGIEALARLVFLGMFNVTPAVAGQPLAQPPVQPAAAGQPVAAGQPGVAPAQAAAAAAASADVTPAAVQAAPAMKVNKKVVIPVAITVGVLALVGIGGSIAITVIDNTRFSPMAVAESYTNAIAAGNFEQANAMAVSTSKMSSPLISNAVGKKVQRPTNFRLSENQTSGENRSITVKYDLDGHTKSNTITLQKTGTTGIFFSKWEVKDQLKMKLSIWHDEMLSDTATVNGAKVKADGKPYEAYPAIYTASVKNTKWVESKPVKVTPENNEVVFEYTPSSAVKEAVQQALNQAIDEVAKHPTDKDGYEWLDTGWYSWSSDFYSNVKATVKKYPTIGEISVEDNEFEAKLKDKGKIHYEYDYSFLGDTDHDQTDNDIDFGWSSSINFTVDKNGKITFNE</sequence>
<dbReference type="EMBL" id="MWWU01000001">
    <property type="protein sequence ID" value="OZG56704.1"/>
    <property type="molecule type" value="Genomic_DNA"/>
</dbReference>
<feature type="transmembrane region" description="Helical" evidence="2">
    <location>
        <begin position="322"/>
        <end position="344"/>
    </location>
</feature>
<dbReference type="OrthoDB" id="5181884at2"/>
<comment type="caution">
    <text evidence="4">The sequence shown here is derived from an EMBL/GenBank/DDBJ whole genome shotgun (WGS) entry which is preliminary data.</text>
</comment>
<dbReference type="RefSeq" id="WP_158520440.1">
    <property type="nucleotide sequence ID" value="NZ_JACBYZ010000001.1"/>
</dbReference>
<protein>
    <submittedName>
        <fullName evidence="4">Heme utilization or adhesion related exo protein</fullName>
    </submittedName>
</protein>
<evidence type="ECO:0000259" key="3">
    <source>
        <dbReference type="Pfam" id="PF13240"/>
    </source>
</evidence>
<feature type="transmembrane region" description="Helical" evidence="2">
    <location>
        <begin position="133"/>
        <end position="154"/>
    </location>
</feature>
<dbReference type="AlphaFoldDB" id="A0A261FC76"/>
<evidence type="ECO:0000256" key="2">
    <source>
        <dbReference type="SAM" id="Phobius"/>
    </source>
</evidence>
<feature type="transmembrane region" description="Helical" evidence="2">
    <location>
        <begin position="205"/>
        <end position="231"/>
    </location>
</feature>
<feature type="transmembrane region" description="Helical" evidence="2">
    <location>
        <begin position="243"/>
        <end position="264"/>
    </location>
</feature>
<dbReference type="InterPro" id="IPR026870">
    <property type="entry name" value="Zinc_ribbon_dom"/>
</dbReference>
<feature type="region of interest" description="Disordered" evidence="1">
    <location>
        <begin position="26"/>
        <end position="74"/>
    </location>
</feature>
<accession>A0A261FC76</accession>
<dbReference type="Proteomes" id="UP000228976">
    <property type="component" value="Unassembled WGS sequence"/>
</dbReference>
<gene>
    <name evidence="4" type="ORF">AEAE_0011</name>
</gene>
<feature type="transmembrane region" description="Helical" evidence="2">
    <location>
        <begin position="90"/>
        <end position="113"/>
    </location>
</feature>
<feature type="transmembrane region" description="Helical" evidence="2">
    <location>
        <begin position="166"/>
        <end position="185"/>
    </location>
</feature>
<dbReference type="Pfam" id="PF13240">
    <property type="entry name" value="Zn_Ribbon_1"/>
    <property type="match status" value="1"/>
</dbReference>
<keyword evidence="2" id="KW-0812">Transmembrane</keyword>
<keyword evidence="2" id="KW-1133">Transmembrane helix</keyword>
<feature type="transmembrane region" description="Helical" evidence="2">
    <location>
        <begin position="455"/>
        <end position="474"/>
    </location>
</feature>
<evidence type="ECO:0000256" key="1">
    <source>
        <dbReference type="SAM" id="MobiDB-lite"/>
    </source>
</evidence>
<feature type="transmembrane region" description="Helical" evidence="2">
    <location>
        <begin position="364"/>
        <end position="384"/>
    </location>
</feature>
<feature type="compositionally biased region" description="Low complexity" evidence="1">
    <location>
        <begin position="52"/>
        <end position="74"/>
    </location>
</feature>
<organism evidence="4 5">
    <name type="scientific">Aeriscardovia aeriphila</name>
    <dbReference type="NCBI Taxonomy" id="218139"/>
    <lineage>
        <taxon>Bacteria</taxon>
        <taxon>Bacillati</taxon>
        <taxon>Actinomycetota</taxon>
        <taxon>Actinomycetes</taxon>
        <taxon>Bifidobacteriales</taxon>
        <taxon>Bifidobacteriaceae</taxon>
        <taxon>Aeriscardovia</taxon>
    </lineage>
</organism>
<reference evidence="4 5" key="1">
    <citation type="journal article" date="2017" name="BMC Genomics">
        <title>Comparative genomic and phylogenomic analyses of the Bifidobacteriaceae family.</title>
        <authorList>
            <person name="Lugli G.A."/>
            <person name="Milani C."/>
            <person name="Turroni F."/>
            <person name="Duranti S."/>
            <person name="Mancabelli L."/>
            <person name="Mangifesta M."/>
            <person name="Ferrario C."/>
            <person name="Modesto M."/>
            <person name="Mattarelli P."/>
            <person name="Jiri K."/>
            <person name="van Sinderen D."/>
            <person name="Ventura M."/>
        </authorList>
    </citation>
    <scope>NUCLEOTIDE SEQUENCE [LARGE SCALE GENOMIC DNA]</scope>
    <source>
        <strain evidence="4 5">LMG 21773</strain>
    </source>
</reference>
<feature type="domain" description="Zinc-ribbon" evidence="3">
    <location>
        <begin position="2"/>
        <end position="24"/>
    </location>
</feature>
<keyword evidence="2" id="KW-0472">Membrane</keyword>
<feature type="transmembrane region" description="Helical" evidence="2">
    <location>
        <begin position="405"/>
        <end position="435"/>
    </location>
</feature>
<feature type="transmembrane region" description="Helical" evidence="2">
    <location>
        <begin position="296"/>
        <end position="315"/>
    </location>
</feature>
<evidence type="ECO:0000313" key="4">
    <source>
        <dbReference type="EMBL" id="OZG56704.1"/>
    </source>
</evidence>
<proteinExistence type="predicted"/>
<name>A0A261FC76_9BIFI</name>
<evidence type="ECO:0000313" key="5">
    <source>
        <dbReference type="Proteomes" id="UP000228976"/>
    </source>
</evidence>
<feature type="compositionally biased region" description="Low complexity" evidence="1">
    <location>
        <begin position="27"/>
        <end position="40"/>
    </location>
</feature>
<keyword evidence="5" id="KW-1185">Reference proteome</keyword>